<dbReference type="STRING" id="106370.Francci3_0844"/>
<dbReference type="Proteomes" id="UP000001937">
    <property type="component" value="Chromosome"/>
</dbReference>
<feature type="region of interest" description="Disordered" evidence="1">
    <location>
        <begin position="16"/>
        <end position="76"/>
    </location>
</feature>
<evidence type="ECO:0000256" key="1">
    <source>
        <dbReference type="SAM" id="MobiDB-lite"/>
    </source>
</evidence>
<organism evidence="2 3">
    <name type="scientific">Frankia casuarinae (strain DSM 45818 / CECT 9043 / HFP020203 / CcI3)</name>
    <dbReference type="NCBI Taxonomy" id="106370"/>
    <lineage>
        <taxon>Bacteria</taxon>
        <taxon>Bacillati</taxon>
        <taxon>Actinomycetota</taxon>
        <taxon>Actinomycetes</taxon>
        <taxon>Frankiales</taxon>
        <taxon>Frankiaceae</taxon>
        <taxon>Frankia</taxon>
    </lineage>
</organism>
<name>Q2JER4_FRACC</name>
<dbReference type="AlphaFoldDB" id="Q2JER4"/>
<accession>Q2JER4</accession>
<dbReference type="KEGG" id="fra:Francci3_0844"/>
<dbReference type="EMBL" id="CP000249">
    <property type="protein sequence ID" value="ABD10228.1"/>
    <property type="molecule type" value="Genomic_DNA"/>
</dbReference>
<dbReference type="HOGENOM" id="CLU_2478837_0_0_11"/>
<keyword evidence="3" id="KW-1185">Reference proteome</keyword>
<sequence>MGYLREVFDTKQWASPGRLATSPVRPRRWRSGDTRRDVTPQQPPPVPRIDPPDRCASHRRRPRPVQDQGGRGPDELRAFAVRVGVQL</sequence>
<proteinExistence type="predicted"/>
<evidence type="ECO:0000313" key="3">
    <source>
        <dbReference type="Proteomes" id="UP000001937"/>
    </source>
</evidence>
<gene>
    <name evidence="2" type="ordered locus">Francci3_0844</name>
</gene>
<protein>
    <submittedName>
        <fullName evidence="2">Uncharacterized protein</fullName>
    </submittedName>
</protein>
<evidence type="ECO:0000313" key="2">
    <source>
        <dbReference type="EMBL" id="ABD10228.1"/>
    </source>
</evidence>
<reference evidence="2 3" key="1">
    <citation type="journal article" date="2007" name="Genome Res.">
        <title>Genome characteristics of facultatively symbiotic Frankia sp. strains reflect host range and host plant biogeography.</title>
        <authorList>
            <person name="Normand P."/>
            <person name="Lapierre P."/>
            <person name="Tisa L.S."/>
            <person name="Gogarten J.P."/>
            <person name="Alloisio N."/>
            <person name="Bagnarol E."/>
            <person name="Bassi C.A."/>
            <person name="Berry A.M."/>
            <person name="Bickhart D.M."/>
            <person name="Choisne N."/>
            <person name="Couloux A."/>
            <person name="Cournoyer B."/>
            <person name="Cruveiller S."/>
            <person name="Daubin V."/>
            <person name="Demange N."/>
            <person name="Francino M.P."/>
            <person name="Goltsman E."/>
            <person name="Huang Y."/>
            <person name="Kopp O.R."/>
            <person name="Labarre L."/>
            <person name="Lapidus A."/>
            <person name="Lavire C."/>
            <person name="Marechal J."/>
            <person name="Martinez M."/>
            <person name="Mastronunzio J.E."/>
            <person name="Mullin B.C."/>
            <person name="Niemann J."/>
            <person name="Pujic P."/>
            <person name="Rawnsley T."/>
            <person name="Rouy Z."/>
            <person name="Schenowitz C."/>
            <person name="Sellstedt A."/>
            <person name="Tavares F."/>
            <person name="Tomkins J.P."/>
            <person name="Vallenet D."/>
            <person name="Valverde C."/>
            <person name="Wall L.G."/>
            <person name="Wang Y."/>
            <person name="Medigue C."/>
            <person name="Benson D.R."/>
        </authorList>
    </citation>
    <scope>NUCLEOTIDE SEQUENCE [LARGE SCALE GENOMIC DNA]</scope>
    <source>
        <strain evidence="3">DSM 45818 / CECT 9043 / CcI3</strain>
    </source>
</reference>